<dbReference type="Gene3D" id="1.25.40.10">
    <property type="entry name" value="Tetratricopeptide repeat domain"/>
    <property type="match status" value="6"/>
</dbReference>
<dbReference type="GO" id="GO:0009451">
    <property type="term" value="P:RNA modification"/>
    <property type="evidence" value="ECO:0007669"/>
    <property type="project" value="InterPro"/>
</dbReference>
<dbReference type="EMBL" id="NBSK02000002">
    <property type="protein sequence ID" value="KAJ0221915.1"/>
    <property type="molecule type" value="Genomic_DNA"/>
</dbReference>
<protein>
    <recommendedName>
        <fullName evidence="4">DYW domain-containing protein</fullName>
    </recommendedName>
</protein>
<feature type="repeat" description="PPR" evidence="3">
    <location>
        <begin position="470"/>
        <end position="500"/>
    </location>
</feature>
<evidence type="ECO:0000256" key="1">
    <source>
        <dbReference type="ARBA" id="ARBA00006643"/>
    </source>
</evidence>
<dbReference type="FunFam" id="1.25.40.10:FF:000031">
    <property type="entry name" value="Pentatricopeptide repeat-containing protein mitochondrial"/>
    <property type="match status" value="1"/>
</dbReference>
<dbReference type="Pfam" id="PF01535">
    <property type="entry name" value="PPR"/>
    <property type="match status" value="5"/>
</dbReference>
<feature type="repeat" description="PPR" evidence="3">
    <location>
        <begin position="542"/>
        <end position="572"/>
    </location>
</feature>
<dbReference type="PANTHER" id="PTHR47926">
    <property type="entry name" value="PENTATRICOPEPTIDE REPEAT-CONTAINING PROTEIN"/>
    <property type="match status" value="1"/>
</dbReference>
<dbReference type="GO" id="GO:0003723">
    <property type="term" value="F:RNA binding"/>
    <property type="evidence" value="ECO:0007669"/>
    <property type="project" value="InterPro"/>
</dbReference>
<dbReference type="AlphaFoldDB" id="A0A9R1WB87"/>
<feature type="repeat" description="PPR" evidence="3">
    <location>
        <begin position="573"/>
        <end position="607"/>
    </location>
</feature>
<feature type="repeat" description="PPR" evidence="3">
    <location>
        <begin position="91"/>
        <end position="125"/>
    </location>
</feature>
<feature type="repeat" description="PPR" evidence="3">
    <location>
        <begin position="367"/>
        <end position="402"/>
    </location>
</feature>
<evidence type="ECO:0000259" key="4">
    <source>
        <dbReference type="Pfam" id="PF14432"/>
    </source>
</evidence>
<dbReference type="FunFam" id="1.25.40.10:FF:000285">
    <property type="entry name" value="Pentatricopeptide repeat-containing protein, chloroplastic"/>
    <property type="match status" value="2"/>
</dbReference>
<dbReference type="FunFam" id="1.25.40.10:FF:000366">
    <property type="entry name" value="Pentatricopeptide (PPR) repeat-containing protein"/>
    <property type="match status" value="1"/>
</dbReference>
<dbReference type="FunFam" id="1.25.40.10:FF:000196">
    <property type="entry name" value="Pentatricopeptide repeat-containing protein At4g14850"/>
    <property type="match status" value="1"/>
</dbReference>
<comment type="similarity">
    <text evidence="1">Belongs to the PPR family. PCMP-H subfamily.</text>
</comment>
<evidence type="ECO:0000313" key="5">
    <source>
        <dbReference type="EMBL" id="KAJ0221915.1"/>
    </source>
</evidence>
<evidence type="ECO:0000256" key="2">
    <source>
        <dbReference type="ARBA" id="ARBA00022737"/>
    </source>
</evidence>
<comment type="caution">
    <text evidence="5">The sequence shown here is derived from an EMBL/GenBank/DDBJ whole genome shotgun (WGS) entry which is preliminary data.</text>
</comment>
<gene>
    <name evidence="5" type="ORF">LSAT_V11C200100540</name>
</gene>
<feature type="repeat" description="PPR" evidence="3">
    <location>
        <begin position="263"/>
        <end position="297"/>
    </location>
</feature>
<reference evidence="5 6" key="1">
    <citation type="journal article" date="2017" name="Nat. Commun.">
        <title>Genome assembly with in vitro proximity ligation data and whole-genome triplication in lettuce.</title>
        <authorList>
            <person name="Reyes-Chin-Wo S."/>
            <person name="Wang Z."/>
            <person name="Yang X."/>
            <person name="Kozik A."/>
            <person name="Arikit S."/>
            <person name="Song C."/>
            <person name="Xia L."/>
            <person name="Froenicke L."/>
            <person name="Lavelle D.O."/>
            <person name="Truco M.J."/>
            <person name="Xia R."/>
            <person name="Zhu S."/>
            <person name="Xu C."/>
            <person name="Xu H."/>
            <person name="Xu X."/>
            <person name="Cox K."/>
            <person name="Korf I."/>
            <person name="Meyers B.C."/>
            <person name="Michelmore R.W."/>
        </authorList>
    </citation>
    <scope>NUCLEOTIDE SEQUENCE [LARGE SCALE GENOMIC DNA]</scope>
    <source>
        <strain evidence="6">cv. Salinas</strain>
        <tissue evidence="5">Seedlings</tissue>
    </source>
</reference>
<evidence type="ECO:0000313" key="6">
    <source>
        <dbReference type="Proteomes" id="UP000235145"/>
    </source>
</evidence>
<dbReference type="PROSITE" id="PS51375">
    <property type="entry name" value="PPR"/>
    <property type="match status" value="8"/>
</dbReference>
<sequence>MWTTVGNYRLLQNLPFLKMSTLPLLSPAKLAPTSHKPRNPSTKRTQLIQTLKNPTFEPLKDRLIRLSNVGQIQEAISVLDVMTQQHQLTPDLTTFSVLLKSCIRTRNFELGKLVHSKLNQSGIKLDAIVLNSLISLYSKCGDWVTAKTIFDSMGDDRLRDLVSWSAMISCFAHNGFELQALLTFIEMLRHGEAPNQFCFSAAIQACCNGENAWIGEVIFGFAIKTGYFESHVCVGCALLDLFSKGFHDLESAKKVFDKMSERNSVTWTLLITRYAQMGHHEDAIHLFSSMLSSGFMPDRFTLSSVVSACAELGFVSIGQQLHSWVIKSDLCSDVYIGCSLVDMYAKCATTEPMKDATKVFERMPNHNVMSWTAIITGYAQSGGLDTAAIQLYKNMITQGHVFPNHFTFSSLLKASGNLSNLEIGKQIHTHTVKSGLASVNCVGNSLITMYARSGIMEDAQKAFEVVLEKNLISYNAIVDGYVKNTDSHEAFKMFNQIEETKGTEAVDSFTFASLLSAAASLGALGKGEEMHARLIKSGFDSNQRVCNALISMYSRCGDIEAASRVFSKMEERNVISWTSIITGFAKHGFARNALEKFDEMVKAGVKPNEVTYVSVLSACSHVGMVDEGLKHFDSMYHEHKINPKMEHYACVVDLLGRSGFLEKALDFIKSMPFKADALVWRTLLAACQVHGDAKLGKLAAKMITEQDPDDPSAYILLSNLYASKGEWDSVVKIRKTMKERNLMKEAGCSWIEAENQSHKFYVGDTCHPRAHEIYKELDELVMEIKKLGYVPDTGFVLHELDEKEKEGYLVQHSEKIAVAFGLISSTSKTKPIRVLKNLRVCGDCHTAMKYISVARGREIVVRDSNRFHHFKNGSCSCNDYW</sequence>
<dbReference type="Pfam" id="PF14432">
    <property type="entry name" value="DYW_deaminase"/>
    <property type="match status" value="1"/>
</dbReference>
<dbReference type="InterPro" id="IPR002885">
    <property type="entry name" value="PPR_rpt"/>
</dbReference>
<dbReference type="Pfam" id="PF20431">
    <property type="entry name" value="E_motif"/>
    <property type="match status" value="1"/>
</dbReference>
<evidence type="ECO:0000256" key="3">
    <source>
        <dbReference type="PROSITE-ProRule" id="PRU00708"/>
    </source>
</evidence>
<proteinExistence type="inferred from homology"/>
<accession>A0A9R1WB87</accession>
<dbReference type="PANTHER" id="PTHR47926:SF522">
    <property type="entry name" value="TETRATRICOPEPTIDE REPEAT-LIKE SUPERFAMILY PROTEIN"/>
    <property type="match status" value="1"/>
</dbReference>
<dbReference type="InterPro" id="IPR046848">
    <property type="entry name" value="E_motif"/>
</dbReference>
<feature type="domain" description="DYW" evidence="4">
    <location>
        <begin position="788"/>
        <end position="881"/>
    </location>
</feature>
<feature type="repeat" description="PPR" evidence="3">
    <location>
        <begin position="608"/>
        <end position="643"/>
    </location>
</feature>
<dbReference type="InterPro" id="IPR046960">
    <property type="entry name" value="PPR_At4g14850-like_plant"/>
</dbReference>
<dbReference type="InterPro" id="IPR032867">
    <property type="entry name" value="DYW_dom"/>
</dbReference>
<organism evidence="5 6">
    <name type="scientific">Lactuca sativa</name>
    <name type="common">Garden lettuce</name>
    <dbReference type="NCBI Taxonomy" id="4236"/>
    <lineage>
        <taxon>Eukaryota</taxon>
        <taxon>Viridiplantae</taxon>
        <taxon>Streptophyta</taxon>
        <taxon>Embryophyta</taxon>
        <taxon>Tracheophyta</taxon>
        <taxon>Spermatophyta</taxon>
        <taxon>Magnoliopsida</taxon>
        <taxon>eudicotyledons</taxon>
        <taxon>Gunneridae</taxon>
        <taxon>Pentapetalae</taxon>
        <taxon>asterids</taxon>
        <taxon>campanulids</taxon>
        <taxon>Asterales</taxon>
        <taxon>Asteraceae</taxon>
        <taxon>Cichorioideae</taxon>
        <taxon>Cichorieae</taxon>
        <taxon>Lactucinae</taxon>
        <taxon>Lactuca</taxon>
    </lineage>
</organism>
<dbReference type="FunFam" id="1.25.40.10:FF:000381">
    <property type="entry name" value="Pentatricopeptide repeat-containing protein"/>
    <property type="match status" value="1"/>
</dbReference>
<dbReference type="Proteomes" id="UP000235145">
    <property type="component" value="Unassembled WGS sequence"/>
</dbReference>
<dbReference type="SUPFAM" id="SSF48452">
    <property type="entry name" value="TPR-like"/>
    <property type="match status" value="1"/>
</dbReference>
<dbReference type="InterPro" id="IPR011990">
    <property type="entry name" value="TPR-like_helical_dom_sf"/>
</dbReference>
<keyword evidence="6" id="KW-1185">Reference proteome</keyword>
<dbReference type="NCBIfam" id="TIGR00756">
    <property type="entry name" value="PPR"/>
    <property type="match status" value="5"/>
</dbReference>
<dbReference type="Pfam" id="PF13041">
    <property type="entry name" value="PPR_2"/>
    <property type="match status" value="2"/>
</dbReference>
<name>A0A9R1WB87_LACSA</name>
<feature type="repeat" description="PPR" evidence="3">
    <location>
        <begin position="160"/>
        <end position="194"/>
    </location>
</feature>
<dbReference type="GO" id="GO:0008270">
    <property type="term" value="F:zinc ion binding"/>
    <property type="evidence" value="ECO:0007669"/>
    <property type="project" value="InterPro"/>
</dbReference>
<keyword evidence="2" id="KW-0677">Repeat</keyword>